<name>A0A7J7DKV0_TRIWF</name>
<reference evidence="1 2" key="1">
    <citation type="journal article" date="2020" name="Nat. Commun.">
        <title>Genome of Tripterygium wilfordii and identification of cytochrome P450 involved in triptolide biosynthesis.</title>
        <authorList>
            <person name="Tu L."/>
            <person name="Su P."/>
            <person name="Zhang Z."/>
            <person name="Gao L."/>
            <person name="Wang J."/>
            <person name="Hu T."/>
            <person name="Zhou J."/>
            <person name="Zhang Y."/>
            <person name="Zhao Y."/>
            <person name="Liu Y."/>
            <person name="Song Y."/>
            <person name="Tong Y."/>
            <person name="Lu Y."/>
            <person name="Yang J."/>
            <person name="Xu C."/>
            <person name="Jia M."/>
            <person name="Peters R.J."/>
            <person name="Huang L."/>
            <person name="Gao W."/>
        </authorList>
    </citation>
    <scope>NUCLEOTIDE SEQUENCE [LARGE SCALE GENOMIC DNA]</scope>
    <source>
        <strain evidence="2">cv. XIE 37</strain>
        <tissue evidence="1">Leaf</tissue>
    </source>
</reference>
<dbReference type="EMBL" id="JAAARO010000006">
    <property type="protein sequence ID" value="KAF5746864.1"/>
    <property type="molecule type" value="Genomic_DNA"/>
</dbReference>
<protein>
    <submittedName>
        <fullName evidence="1">Uncharacterized protein</fullName>
    </submittedName>
</protein>
<dbReference type="AlphaFoldDB" id="A0A7J7DKV0"/>
<gene>
    <name evidence="1" type="ORF">HS088_TW06G01040</name>
</gene>
<proteinExistence type="predicted"/>
<evidence type="ECO:0000313" key="1">
    <source>
        <dbReference type="EMBL" id="KAF5746864.1"/>
    </source>
</evidence>
<dbReference type="Proteomes" id="UP000593562">
    <property type="component" value="Unassembled WGS sequence"/>
</dbReference>
<sequence length="100" mass="10924">MSGRSGYDEKIVQINTQMLGVLEVSVIAVAHVTVSVATATDNSCLSFEADLCWIDALSCFLESQDGSMAYFKCRKLQKSIDYTGAQFSDASFIFKHGIGR</sequence>
<comment type="caution">
    <text evidence="1">The sequence shown here is derived from an EMBL/GenBank/DDBJ whole genome shotgun (WGS) entry which is preliminary data.</text>
</comment>
<evidence type="ECO:0000313" key="2">
    <source>
        <dbReference type="Proteomes" id="UP000593562"/>
    </source>
</evidence>
<dbReference type="InParanoid" id="A0A7J7DKV0"/>
<accession>A0A7J7DKV0</accession>
<organism evidence="1 2">
    <name type="scientific">Tripterygium wilfordii</name>
    <name type="common">Thunder God vine</name>
    <dbReference type="NCBI Taxonomy" id="458696"/>
    <lineage>
        <taxon>Eukaryota</taxon>
        <taxon>Viridiplantae</taxon>
        <taxon>Streptophyta</taxon>
        <taxon>Embryophyta</taxon>
        <taxon>Tracheophyta</taxon>
        <taxon>Spermatophyta</taxon>
        <taxon>Magnoliopsida</taxon>
        <taxon>eudicotyledons</taxon>
        <taxon>Gunneridae</taxon>
        <taxon>Pentapetalae</taxon>
        <taxon>rosids</taxon>
        <taxon>fabids</taxon>
        <taxon>Celastrales</taxon>
        <taxon>Celastraceae</taxon>
        <taxon>Tripterygium</taxon>
    </lineage>
</organism>
<keyword evidence="2" id="KW-1185">Reference proteome</keyword>